<evidence type="ECO:0000256" key="1">
    <source>
        <dbReference type="ARBA" id="ARBA00004173"/>
    </source>
</evidence>
<evidence type="ECO:0000313" key="7">
    <source>
        <dbReference type="EMBL" id="SGZ31089.1"/>
    </source>
</evidence>
<gene>
    <name evidence="7" type="primary">BQ5605_C047g12301</name>
    <name evidence="7" type="ORF">BQ5605_C047G12301</name>
</gene>
<dbReference type="GO" id="GO:0033617">
    <property type="term" value="P:mitochondrial respiratory chain complex IV assembly"/>
    <property type="evidence" value="ECO:0007669"/>
    <property type="project" value="TreeGrafter"/>
</dbReference>
<dbReference type="PANTHER" id="PTHR28163">
    <property type="entry name" value="PROTEIN PET117 HOMOLOG, MITOCHONDRIAL"/>
    <property type="match status" value="1"/>
</dbReference>
<protein>
    <submittedName>
        <fullName evidence="7">BQ5605_C047g12301 protein</fullName>
    </submittedName>
</protein>
<proteinExistence type="inferred from homology"/>
<feature type="signal peptide" evidence="6">
    <location>
        <begin position="1"/>
        <end position="25"/>
    </location>
</feature>
<organism evidence="7 8">
    <name type="scientific">Microbotryum silenes-dioicae</name>
    <dbReference type="NCBI Taxonomy" id="796604"/>
    <lineage>
        <taxon>Eukaryota</taxon>
        <taxon>Fungi</taxon>
        <taxon>Dikarya</taxon>
        <taxon>Basidiomycota</taxon>
        <taxon>Pucciniomycotina</taxon>
        <taxon>Microbotryomycetes</taxon>
        <taxon>Microbotryales</taxon>
        <taxon>Microbotryaceae</taxon>
        <taxon>Microbotryum</taxon>
    </lineage>
</organism>
<feature type="compositionally biased region" description="Basic and acidic residues" evidence="5">
    <location>
        <begin position="87"/>
        <end position="103"/>
    </location>
</feature>
<dbReference type="AlphaFoldDB" id="A0A2X0MSX5"/>
<dbReference type="Proteomes" id="UP000249464">
    <property type="component" value="Unassembled WGS sequence"/>
</dbReference>
<evidence type="ECO:0000256" key="5">
    <source>
        <dbReference type="SAM" id="MobiDB-lite"/>
    </source>
</evidence>
<dbReference type="InterPro" id="IPR031568">
    <property type="entry name" value="Pet117"/>
</dbReference>
<feature type="chain" id="PRO_5015943657" evidence="6">
    <location>
        <begin position="26"/>
        <end position="119"/>
    </location>
</feature>
<comment type="similarity">
    <text evidence="2">Belongs to the PET117 family.</text>
</comment>
<keyword evidence="6" id="KW-0732">Signal</keyword>
<keyword evidence="3" id="KW-0809">Transit peptide</keyword>
<evidence type="ECO:0000256" key="2">
    <source>
        <dbReference type="ARBA" id="ARBA00008197"/>
    </source>
</evidence>
<comment type="subcellular location">
    <subcellularLocation>
        <location evidence="1">Mitochondrion</location>
    </subcellularLocation>
</comment>
<keyword evidence="8" id="KW-1185">Reference proteome</keyword>
<evidence type="ECO:0000256" key="6">
    <source>
        <dbReference type="SAM" id="SignalP"/>
    </source>
</evidence>
<feature type="region of interest" description="Disordered" evidence="5">
    <location>
        <begin position="68"/>
        <end position="103"/>
    </location>
</feature>
<dbReference type="Pfam" id="PF15786">
    <property type="entry name" value="PET117"/>
    <property type="match status" value="1"/>
</dbReference>
<dbReference type="EMBL" id="FQNC01000113">
    <property type="protein sequence ID" value="SGZ31089.1"/>
    <property type="molecule type" value="Genomic_DNA"/>
</dbReference>
<evidence type="ECO:0000313" key="8">
    <source>
        <dbReference type="Proteomes" id="UP000249464"/>
    </source>
</evidence>
<feature type="compositionally biased region" description="Low complexity" evidence="5">
    <location>
        <begin position="68"/>
        <end position="84"/>
    </location>
</feature>
<sequence>MSRSSKAFFGLSLVIAVASIGGVHLSQYQERQTMFAGVLRDDARLAAKRQARQAELDEQRRKQAYLETLQTLPSTTSTSSTTTGLGRGDDDGEGRRGVRVMSREEAEGVDWACKECERR</sequence>
<name>A0A2X0MSX5_9BASI</name>
<keyword evidence="4" id="KW-0496">Mitochondrion</keyword>
<reference evidence="7 8" key="1">
    <citation type="submission" date="2016-11" db="EMBL/GenBank/DDBJ databases">
        <authorList>
            <person name="Jaros S."/>
            <person name="Januszkiewicz K."/>
            <person name="Wedrychowicz H."/>
        </authorList>
    </citation>
    <scope>NUCLEOTIDE SEQUENCE [LARGE SCALE GENOMIC DNA]</scope>
</reference>
<accession>A0A2X0MSX5</accession>
<evidence type="ECO:0000256" key="3">
    <source>
        <dbReference type="ARBA" id="ARBA00022946"/>
    </source>
</evidence>
<evidence type="ECO:0000256" key="4">
    <source>
        <dbReference type="ARBA" id="ARBA00023128"/>
    </source>
</evidence>
<dbReference type="GO" id="GO:0005739">
    <property type="term" value="C:mitochondrion"/>
    <property type="evidence" value="ECO:0007669"/>
    <property type="project" value="UniProtKB-SubCell"/>
</dbReference>
<dbReference type="PANTHER" id="PTHR28163:SF1">
    <property type="entry name" value="PROTEIN PET117 HOMOLOG, MITOCHONDRIAL"/>
    <property type="match status" value="1"/>
</dbReference>
<dbReference type="STRING" id="796604.A0A2X0MSX5"/>